<dbReference type="InterPro" id="IPR012319">
    <property type="entry name" value="FPG_cat"/>
</dbReference>
<dbReference type="SMART" id="SM00898">
    <property type="entry name" value="Fapy_DNA_glyco"/>
    <property type="match status" value="1"/>
</dbReference>
<dbReference type="SUPFAM" id="SSF57716">
    <property type="entry name" value="Glucocorticoid receptor-like (DNA-binding domain)"/>
    <property type="match status" value="1"/>
</dbReference>
<evidence type="ECO:0000256" key="2">
    <source>
        <dbReference type="ARBA" id="ARBA00012720"/>
    </source>
</evidence>
<dbReference type="Pfam" id="PF01149">
    <property type="entry name" value="Fapy_DNA_glyco"/>
    <property type="match status" value="1"/>
</dbReference>
<dbReference type="Gene3D" id="1.10.8.50">
    <property type="match status" value="1"/>
</dbReference>
<keyword evidence="6 16" id="KW-0378">Hydrolase</keyword>
<gene>
    <name evidence="16" type="ORF">BN381_450021</name>
</gene>
<dbReference type="EMBL" id="CANL01000040">
    <property type="protein sequence ID" value="CCM64710.1"/>
    <property type="molecule type" value="Genomic_DNA"/>
</dbReference>
<dbReference type="PROSITE" id="PS51068">
    <property type="entry name" value="FPG_CAT"/>
    <property type="match status" value="1"/>
</dbReference>
<dbReference type="OrthoDB" id="9800855at2"/>
<dbReference type="SMART" id="SM01232">
    <property type="entry name" value="H2TH"/>
    <property type="match status" value="1"/>
</dbReference>
<name>R4Z210_9ACTN</name>
<dbReference type="GO" id="GO:0003684">
    <property type="term" value="F:damaged DNA binding"/>
    <property type="evidence" value="ECO:0007669"/>
    <property type="project" value="InterPro"/>
</dbReference>
<dbReference type="RefSeq" id="WP_012228972.1">
    <property type="nucleotide sequence ID" value="NZ_HG422565.1"/>
</dbReference>
<dbReference type="CDD" id="cd08971">
    <property type="entry name" value="AcNei2_N"/>
    <property type="match status" value="1"/>
</dbReference>
<keyword evidence="5 13" id="KW-0863">Zinc-finger</keyword>
<dbReference type="STRING" id="1229780.BN381_450021"/>
<evidence type="ECO:0000259" key="15">
    <source>
        <dbReference type="PROSITE" id="PS51068"/>
    </source>
</evidence>
<dbReference type="InterPro" id="IPR010979">
    <property type="entry name" value="Ribosomal_uS13-like_H2TH"/>
</dbReference>
<evidence type="ECO:0000256" key="4">
    <source>
        <dbReference type="ARBA" id="ARBA00022763"/>
    </source>
</evidence>
<organism evidence="16 17">
    <name type="scientific">Candidatus Neomicrothrix parvicella RN1</name>
    <dbReference type="NCBI Taxonomy" id="1229780"/>
    <lineage>
        <taxon>Bacteria</taxon>
        <taxon>Bacillati</taxon>
        <taxon>Actinomycetota</taxon>
        <taxon>Acidimicrobiia</taxon>
        <taxon>Acidimicrobiales</taxon>
        <taxon>Microthrixaceae</taxon>
        <taxon>Candidatus Neomicrothrix</taxon>
    </lineage>
</organism>
<dbReference type="EC" id="4.2.99.18" evidence="2"/>
<evidence type="ECO:0000256" key="10">
    <source>
        <dbReference type="ARBA" id="ARBA00023239"/>
    </source>
</evidence>
<keyword evidence="12 16" id="KW-0326">Glycosidase</keyword>
<evidence type="ECO:0000256" key="13">
    <source>
        <dbReference type="PROSITE-ProRule" id="PRU00391"/>
    </source>
</evidence>
<evidence type="ECO:0000256" key="5">
    <source>
        <dbReference type="ARBA" id="ARBA00022771"/>
    </source>
</evidence>
<evidence type="ECO:0000259" key="14">
    <source>
        <dbReference type="PROSITE" id="PS51066"/>
    </source>
</evidence>
<evidence type="ECO:0000256" key="6">
    <source>
        <dbReference type="ARBA" id="ARBA00022801"/>
    </source>
</evidence>
<reference evidence="16 17" key="1">
    <citation type="journal article" date="2013" name="ISME J.">
        <title>Metabolic model for the filamentous 'Candidatus Microthrix parvicella' based on genomic and metagenomic analyses.</title>
        <authorList>
            <person name="Jon McIlroy S."/>
            <person name="Kristiansen R."/>
            <person name="Albertsen M."/>
            <person name="Michael Karst S."/>
            <person name="Rossetti S."/>
            <person name="Lund Nielsen J."/>
            <person name="Tandoi V."/>
            <person name="James Seviour R."/>
            <person name="Nielsen P.H."/>
        </authorList>
    </citation>
    <scope>NUCLEOTIDE SEQUENCE [LARGE SCALE GENOMIC DNA]</scope>
    <source>
        <strain evidence="16 17">RN1</strain>
    </source>
</reference>
<keyword evidence="11" id="KW-0511">Multifunctional enzyme</keyword>
<dbReference type="GO" id="GO:0140078">
    <property type="term" value="F:class I DNA-(apurinic or apyrimidinic site) endonuclease activity"/>
    <property type="evidence" value="ECO:0007669"/>
    <property type="project" value="UniProtKB-EC"/>
</dbReference>
<keyword evidence="10 16" id="KW-0456">Lyase</keyword>
<accession>R4Z210</accession>
<keyword evidence="4" id="KW-0227">DNA damage</keyword>
<dbReference type="Pfam" id="PF06831">
    <property type="entry name" value="H2TH"/>
    <property type="match status" value="1"/>
</dbReference>
<keyword evidence="7" id="KW-0862">Zinc</keyword>
<dbReference type="PANTHER" id="PTHR42697:SF1">
    <property type="entry name" value="ENDONUCLEASE 8"/>
    <property type="match status" value="1"/>
</dbReference>
<keyword evidence="17" id="KW-1185">Reference proteome</keyword>
<evidence type="ECO:0000256" key="9">
    <source>
        <dbReference type="ARBA" id="ARBA00023204"/>
    </source>
</evidence>
<feature type="domain" description="Formamidopyrimidine-DNA glycosylase catalytic" evidence="15">
    <location>
        <begin position="2"/>
        <end position="75"/>
    </location>
</feature>
<evidence type="ECO:0000256" key="1">
    <source>
        <dbReference type="ARBA" id="ARBA00009409"/>
    </source>
</evidence>
<dbReference type="AlphaFoldDB" id="R4Z210"/>
<dbReference type="InterPro" id="IPR000214">
    <property type="entry name" value="Znf_DNA_glyclase/AP_lyase"/>
</dbReference>
<evidence type="ECO:0000256" key="7">
    <source>
        <dbReference type="ARBA" id="ARBA00022833"/>
    </source>
</evidence>
<sequence length="261" mass="28951">MPEGDTLYKAAARLAPALVGRELTRFEAPRLQGLRPRPGERIEWVRSRGKHLLIACAGGLVVETHLQMAGTWQLVRTGDRWPRPAHLLRCRLDVDGWQALCFSAPQVRTWPAADVDTHRSPLAHLGPDLCRVDADLDAVVGLMSRLVGPTDVVGDVLLDQRMFCGVGNVYRNEVCWALRLHPTTPMTQLDDPMRKRSVATSARQLRSNLGAGPRRTVRGGLAVYDRAGAPCRRCQSRVQTGRSGLGDRVTFWCPSCQPTHR</sequence>
<comment type="caution">
    <text evidence="16">The sequence shown here is derived from an EMBL/GenBank/DDBJ whole genome shotgun (WGS) entry which is preliminary data.</text>
</comment>
<dbReference type="Gene3D" id="3.20.190.10">
    <property type="entry name" value="MutM-like, N-terminal"/>
    <property type="match status" value="1"/>
</dbReference>
<dbReference type="InterPro" id="IPR035937">
    <property type="entry name" value="FPG_N"/>
</dbReference>
<evidence type="ECO:0000256" key="8">
    <source>
        <dbReference type="ARBA" id="ARBA00023125"/>
    </source>
</evidence>
<dbReference type="eggNOG" id="COG0266">
    <property type="taxonomic scope" value="Bacteria"/>
</dbReference>
<proteinExistence type="inferred from homology"/>
<dbReference type="GO" id="GO:0006284">
    <property type="term" value="P:base-excision repair"/>
    <property type="evidence" value="ECO:0007669"/>
    <property type="project" value="InterPro"/>
</dbReference>
<keyword evidence="9" id="KW-0234">DNA repair</keyword>
<evidence type="ECO:0000313" key="16">
    <source>
        <dbReference type="EMBL" id="CCM64710.1"/>
    </source>
</evidence>
<dbReference type="InterPro" id="IPR044090">
    <property type="entry name" value="Nei2_N"/>
</dbReference>
<dbReference type="InterPro" id="IPR015886">
    <property type="entry name" value="H2TH_FPG"/>
</dbReference>
<evidence type="ECO:0000256" key="12">
    <source>
        <dbReference type="ARBA" id="ARBA00023295"/>
    </source>
</evidence>
<feature type="domain" description="FPG-type" evidence="14">
    <location>
        <begin position="222"/>
        <end position="258"/>
    </location>
</feature>
<dbReference type="PANTHER" id="PTHR42697">
    <property type="entry name" value="ENDONUCLEASE 8"/>
    <property type="match status" value="1"/>
</dbReference>
<dbReference type="GO" id="GO:0000703">
    <property type="term" value="F:oxidized pyrimidine nucleobase lesion DNA N-glycosylase activity"/>
    <property type="evidence" value="ECO:0007669"/>
    <property type="project" value="TreeGrafter"/>
</dbReference>
<dbReference type="SUPFAM" id="SSF81624">
    <property type="entry name" value="N-terminal domain of MutM-like DNA repair proteins"/>
    <property type="match status" value="1"/>
</dbReference>
<evidence type="ECO:0000313" key="17">
    <source>
        <dbReference type="Proteomes" id="UP000018291"/>
    </source>
</evidence>
<keyword evidence="3" id="KW-0479">Metal-binding</keyword>
<comment type="similarity">
    <text evidence="1">Belongs to the FPG family.</text>
</comment>
<dbReference type="Proteomes" id="UP000018291">
    <property type="component" value="Unassembled WGS sequence"/>
</dbReference>
<dbReference type="HOGENOM" id="CLU_038423_2_0_11"/>
<protein>
    <recommendedName>
        <fullName evidence="2">DNA-(apurinic or apyrimidinic site) lyase</fullName>
        <ecNumber evidence="2">4.2.99.18</ecNumber>
    </recommendedName>
</protein>
<dbReference type="GO" id="GO:0008270">
    <property type="term" value="F:zinc ion binding"/>
    <property type="evidence" value="ECO:0007669"/>
    <property type="project" value="UniProtKB-KW"/>
</dbReference>
<dbReference type="SUPFAM" id="SSF46946">
    <property type="entry name" value="S13-like H2TH domain"/>
    <property type="match status" value="1"/>
</dbReference>
<evidence type="ECO:0000256" key="11">
    <source>
        <dbReference type="ARBA" id="ARBA00023268"/>
    </source>
</evidence>
<dbReference type="PROSITE" id="PS51066">
    <property type="entry name" value="ZF_FPG_2"/>
    <property type="match status" value="1"/>
</dbReference>
<keyword evidence="8" id="KW-0238">DNA-binding</keyword>
<evidence type="ECO:0000256" key="3">
    <source>
        <dbReference type="ARBA" id="ARBA00022723"/>
    </source>
</evidence>